<gene>
    <name evidence="1" type="ORF">EDD18DRAFT_1125788</name>
</gene>
<dbReference type="Pfam" id="PF00657">
    <property type="entry name" value="Lipase_GDSL"/>
    <property type="match status" value="1"/>
</dbReference>
<dbReference type="InterPro" id="IPR001087">
    <property type="entry name" value="GDSL"/>
</dbReference>
<dbReference type="GO" id="GO:0016788">
    <property type="term" value="F:hydrolase activity, acting on ester bonds"/>
    <property type="evidence" value="ECO:0007669"/>
    <property type="project" value="InterPro"/>
</dbReference>
<reference evidence="1" key="1">
    <citation type="submission" date="2023-06" db="EMBL/GenBank/DDBJ databases">
        <authorList>
            <consortium name="Lawrence Berkeley National Laboratory"/>
            <person name="Ahrendt S."/>
            <person name="Sahu N."/>
            <person name="Indic B."/>
            <person name="Wong-Bajracharya J."/>
            <person name="Merenyi Z."/>
            <person name="Ke H.-M."/>
            <person name="Monk M."/>
            <person name="Kocsube S."/>
            <person name="Drula E."/>
            <person name="Lipzen A."/>
            <person name="Balint B."/>
            <person name="Henrissat B."/>
            <person name="Andreopoulos B."/>
            <person name="Martin F.M."/>
            <person name="Harder C.B."/>
            <person name="Rigling D."/>
            <person name="Ford K.L."/>
            <person name="Foster G.D."/>
            <person name="Pangilinan J."/>
            <person name="Papanicolaou A."/>
            <person name="Barry K."/>
            <person name="LaButti K."/>
            <person name="Viragh M."/>
            <person name="Koriabine M."/>
            <person name="Yan M."/>
            <person name="Riley R."/>
            <person name="Champramary S."/>
            <person name="Plett K.L."/>
            <person name="Tsai I.J."/>
            <person name="Slot J."/>
            <person name="Sipos G."/>
            <person name="Plett J."/>
            <person name="Nagy L.G."/>
            <person name="Grigoriev I.V."/>
        </authorList>
    </citation>
    <scope>NUCLEOTIDE SEQUENCE</scope>
    <source>
        <strain evidence="1">HWK02</strain>
    </source>
</reference>
<proteinExistence type="predicted"/>
<dbReference type="EMBL" id="JAUEPU010000002">
    <property type="protein sequence ID" value="KAK0504641.1"/>
    <property type="molecule type" value="Genomic_DNA"/>
</dbReference>
<dbReference type="SUPFAM" id="SSF52266">
    <property type="entry name" value="SGNH hydrolase"/>
    <property type="match status" value="1"/>
</dbReference>
<evidence type="ECO:0000313" key="2">
    <source>
        <dbReference type="Proteomes" id="UP001175228"/>
    </source>
</evidence>
<sequence length="364" mass="39937">MVSLPDTTKMGIEATFTAHTTIYEHGIHQWCSSVPCVWLSQLHGLIGRLYYYLVALLGIASTFSNGPILMNETGNDVRLAVSPCCGLLPGIVSDVNTGVNIGAIKTIVSFGDSYTDGGNDDGSPLEPAVLIPPSVLAGGRSANGPVWIEGLANKSGAVLMSYAQWGACIDLSIWPSNPRKVDLIGQMTTFLDQDKELDPETTLYSLFFGINDFGDSKVDGDHLDNAAEALLEQIDTLSNPPINGRLFMISDVYGQGEHADRGERFKQIIYDGLYDLHVGNKHLEIAYVDFGRIWDGVLGATPGYETFGYTTTEQCTECYENCDENGWCDDPDHHFYWIPGHPSKETHRIMADYVHEVLTLCRIS</sequence>
<organism evidence="1 2">
    <name type="scientific">Armillaria luteobubalina</name>
    <dbReference type="NCBI Taxonomy" id="153913"/>
    <lineage>
        <taxon>Eukaryota</taxon>
        <taxon>Fungi</taxon>
        <taxon>Dikarya</taxon>
        <taxon>Basidiomycota</taxon>
        <taxon>Agaricomycotina</taxon>
        <taxon>Agaricomycetes</taxon>
        <taxon>Agaricomycetidae</taxon>
        <taxon>Agaricales</taxon>
        <taxon>Marasmiineae</taxon>
        <taxon>Physalacriaceae</taxon>
        <taxon>Armillaria</taxon>
    </lineage>
</organism>
<dbReference type="InterPro" id="IPR036514">
    <property type="entry name" value="SGNH_hydro_sf"/>
</dbReference>
<protein>
    <submittedName>
        <fullName evidence="1">Carbohydrate esterase family 16 protein</fullName>
    </submittedName>
</protein>
<accession>A0AA39TZN2</accession>
<keyword evidence="2" id="KW-1185">Reference proteome</keyword>
<evidence type="ECO:0000313" key="1">
    <source>
        <dbReference type="EMBL" id="KAK0504641.1"/>
    </source>
</evidence>
<dbReference type="Gene3D" id="3.40.50.1110">
    <property type="entry name" value="SGNH hydrolase"/>
    <property type="match status" value="1"/>
</dbReference>
<dbReference type="Proteomes" id="UP001175228">
    <property type="component" value="Unassembled WGS sequence"/>
</dbReference>
<name>A0AA39TZN2_9AGAR</name>
<comment type="caution">
    <text evidence="1">The sequence shown here is derived from an EMBL/GenBank/DDBJ whole genome shotgun (WGS) entry which is preliminary data.</text>
</comment>
<dbReference type="AlphaFoldDB" id="A0AA39TZN2"/>